<dbReference type="Proteomes" id="UP000695562">
    <property type="component" value="Unassembled WGS sequence"/>
</dbReference>
<comment type="similarity">
    <text evidence="1">Belongs to the TCP-1 chaperonin family.</text>
</comment>
<dbReference type="Gene3D" id="3.50.7.10">
    <property type="entry name" value="GroEL"/>
    <property type="match status" value="1"/>
</dbReference>
<dbReference type="AlphaFoldDB" id="A0A8J4PNI1"/>
<dbReference type="Gene3D" id="1.10.560.10">
    <property type="entry name" value="GroEL-like equatorial domain"/>
    <property type="match status" value="1"/>
</dbReference>
<evidence type="ECO:0000313" key="6">
    <source>
        <dbReference type="EMBL" id="KAF2070494.1"/>
    </source>
</evidence>
<comment type="caution">
    <text evidence="6">The sequence shown here is derived from an EMBL/GenBank/DDBJ whole genome shotgun (WGS) entry which is preliminary data.</text>
</comment>
<keyword evidence="7" id="KW-1185">Reference proteome</keyword>
<evidence type="ECO:0000256" key="3">
    <source>
        <dbReference type="ARBA" id="ARBA00022840"/>
    </source>
</evidence>
<dbReference type="EMBL" id="AJWJ01000484">
    <property type="protein sequence ID" value="KAF2070494.1"/>
    <property type="molecule type" value="Genomic_DNA"/>
</dbReference>
<proteinExistence type="inferred from homology"/>
<evidence type="ECO:0000313" key="7">
    <source>
        <dbReference type="Proteomes" id="UP000695562"/>
    </source>
</evidence>
<dbReference type="InterPro" id="IPR002423">
    <property type="entry name" value="Cpn60/GroEL/TCP-1"/>
</dbReference>
<evidence type="ECO:0000256" key="1">
    <source>
        <dbReference type="ARBA" id="ARBA00008020"/>
    </source>
</evidence>
<keyword evidence="4" id="KW-0143">Chaperone</keyword>
<accession>A0A8J4PNI1</accession>
<dbReference type="GO" id="GO:0140662">
    <property type="term" value="F:ATP-dependent protein folding chaperone"/>
    <property type="evidence" value="ECO:0007669"/>
    <property type="project" value="InterPro"/>
</dbReference>
<protein>
    <submittedName>
        <fullName evidence="6">Uncharacterized protein</fullName>
    </submittedName>
</protein>
<dbReference type="Pfam" id="PF00118">
    <property type="entry name" value="Cpn60_TCP1"/>
    <property type="match status" value="1"/>
</dbReference>
<keyword evidence="3" id="KW-0067">ATP-binding</keyword>
<dbReference type="SUPFAM" id="SSF48592">
    <property type="entry name" value="GroEL equatorial domain-like"/>
    <property type="match status" value="1"/>
</dbReference>
<evidence type="ECO:0000256" key="4">
    <source>
        <dbReference type="ARBA" id="ARBA00023186"/>
    </source>
</evidence>
<evidence type="ECO:0000256" key="2">
    <source>
        <dbReference type="ARBA" id="ARBA00022741"/>
    </source>
</evidence>
<dbReference type="Gene3D" id="3.30.260.10">
    <property type="entry name" value="TCP-1-like chaperonin intermediate domain"/>
    <property type="match status" value="1"/>
</dbReference>
<organism evidence="6 7">
    <name type="scientific">Polysphondylium violaceum</name>
    <dbReference type="NCBI Taxonomy" id="133409"/>
    <lineage>
        <taxon>Eukaryota</taxon>
        <taxon>Amoebozoa</taxon>
        <taxon>Evosea</taxon>
        <taxon>Eumycetozoa</taxon>
        <taxon>Dictyostelia</taxon>
        <taxon>Dictyosteliales</taxon>
        <taxon>Dictyosteliaceae</taxon>
        <taxon>Polysphondylium</taxon>
    </lineage>
</organism>
<dbReference type="SUPFAM" id="SSF52029">
    <property type="entry name" value="GroEL apical domain-like"/>
    <property type="match status" value="1"/>
</dbReference>
<comment type="function">
    <text evidence="5">Molecular chaperone; assists the folding of proteins upon ATP hydrolysis. Known to play a role, in vitro, in the folding of actin and tubulin.</text>
</comment>
<dbReference type="InterPro" id="IPR017998">
    <property type="entry name" value="Chaperone_TCP-1"/>
</dbReference>
<reference evidence="6" key="1">
    <citation type="submission" date="2020-01" db="EMBL/GenBank/DDBJ databases">
        <title>Development of genomics and gene disruption for Polysphondylium violaceum indicates a role for the polyketide synthase stlB in stalk morphogenesis.</title>
        <authorList>
            <person name="Narita B."/>
            <person name="Kawabe Y."/>
            <person name="Kin K."/>
            <person name="Saito T."/>
            <person name="Gibbs R."/>
            <person name="Kuspa A."/>
            <person name="Muzny D."/>
            <person name="Queller D."/>
            <person name="Richards S."/>
            <person name="Strassman J."/>
            <person name="Sucgang R."/>
            <person name="Worley K."/>
            <person name="Schaap P."/>
        </authorList>
    </citation>
    <scope>NUCLEOTIDE SEQUENCE</scope>
    <source>
        <strain evidence="6">QSvi11</strain>
    </source>
</reference>
<dbReference type="InterPro" id="IPR027409">
    <property type="entry name" value="GroEL-like_apical_dom_sf"/>
</dbReference>
<dbReference type="InterPro" id="IPR027413">
    <property type="entry name" value="GROEL-like_equatorial_sf"/>
</dbReference>
<name>A0A8J4PNI1_9MYCE</name>
<sequence>MNNLDILRSNAIILKSISQSVLDSFGPNGKSKIIVDSNTKSIIISSDGYVILKYFEIQHPIGNLIKQYFINTRYLLYGGVSSSLLFSSTLFENSLNLIYQGLDINTIIEGYSKALEICLDELNKMEYLEINITYPLDRHQLINIFDTIVQSNLISIDDQQLIKESIITSLLDNNSLIIENENQFKNRIHSLQFTMISNQQQQQQQKVQIINDGLVCEIPTPSSFGKQVFNNATILLLGIPFQQKQIESKFQIQIEFENPLQLFKFKRDEELLFKQYITKWKQELGVNVLISNGEIDPIALHYLDQMGILAISFNNNNQLFEKIAALSNGTIHYSLDPLYSKDSLGKLNQIKIYNNSDDEQDDSNLIIQPSTYYYFKSTLPTTNQNSILLQSNIKLENQQFKRYADDLIMNLLLVLGRKENIYIKGEGYCEETLSKNIYLRASHLSTIHRYPMETFAKSLLVIPNTLQLNSPPINLNFIQENPGPNTTNHSQTLLVEKEAKKENFSTETIHHRCSAFDHLEMKRNILQDSISLVTSLLKVNDILSI</sequence>
<dbReference type="PANTHER" id="PTHR11353">
    <property type="entry name" value="CHAPERONIN"/>
    <property type="match status" value="1"/>
</dbReference>
<keyword evidence="2" id="KW-0547">Nucleotide-binding</keyword>
<evidence type="ECO:0000256" key="5">
    <source>
        <dbReference type="ARBA" id="ARBA00024677"/>
    </source>
</evidence>
<dbReference type="InterPro" id="IPR027410">
    <property type="entry name" value="TCP-1-like_intermed_sf"/>
</dbReference>
<dbReference type="GO" id="GO:0005524">
    <property type="term" value="F:ATP binding"/>
    <property type="evidence" value="ECO:0007669"/>
    <property type="project" value="UniProtKB-KW"/>
</dbReference>
<gene>
    <name evidence="6" type="ORF">CYY_008192</name>
</gene>
<dbReference type="OrthoDB" id="21352at2759"/>